<reference evidence="3" key="1">
    <citation type="journal article" date="2019" name="Int. J. Syst. Evol. Microbiol.">
        <title>The Global Catalogue of Microorganisms (GCM) 10K type strain sequencing project: providing services to taxonomists for standard genome sequencing and annotation.</title>
        <authorList>
            <consortium name="The Broad Institute Genomics Platform"/>
            <consortium name="The Broad Institute Genome Sequencing Center for Infectious Disease"/>
            <person name="Wu L."/>
            <person name="Ma J."/>
        </authorList>
    </citation>
    <scope>NUCLEOTIDE SEQUENCE [LARGE SCALE GENOMIC DNA]</scope>
    <source>
        <strain evidence="3">CGMCC 1.15304</strain>
    </source>
</reference>
<sequence length="149" mass="16388">MKAILSALILALSFSVTAFAHGEHDGEGIEIEKVWARKTSRTVSAAVYLTIRNNTHDIIELTGADTDIANTTMIHRSYEEGGIMKMDHVMSVPLKPGETFTLAPGGYHVMLMGLKKPLEKGDVFPLTLEFDGEHEREVIVEVTGMMGMQ</sequence>
<dbReference type="Pfam" id="PF04314">
    <property type="entry name" value="PCuAC"/>
    <property type="match status" value="1"/>
</dbReference>
<comment type="caution">
    <text evidence="2">The sequence shown here is derived from an EMBL/GenBank/DDBJ whole genome shotgun (WGS) entry which is preliminary data.</text>
</comment>
<keyword evidence="1" id="KW-0732">Signal</keyword>
<dbReference type="PANTHER" id="PTHR36302">
    <property type="entry name" value="BLR7088 PROTEIN"/>
    <property type="match status" value="1"/>
</dbReference>
<dbReference type="Gene3D" id="2.60.40.1890">
    <property type="entry name" value="PCu(A)C copper chaperone"/>
    <property type="match status" value="1"/>
</dbReference>
<dbReference type="InterPro" id="IPR036182">
    <property type="entry name" value="PCuAC_sf"/>
</dbReference>
<evidence type="ECO:0000313" key="2">
    <source>
        <dbReference type="EMBL" id="MFC4348851.1"/>
    </source>
</evidence>
<protein>
    <submittedName>
        <fullName evidence="2">Copper chaperone PCu(A)C</fullName>
    </submittedName>
</protein>
<proteinExistence type="predicted"/>
<dbReference type="RefSeq" id="WP_068143457.1">
    <property type="nucleotide sequence ID" value="NZ_JBHSCR010000014.1"/>
</dbReference>
<evidence type="ECO:0000256" key="1">
    <source>
        <dbReference type="SAM" id="SignalP"/>
    </source>
</evidence>
<organism evidence="2 3">
    <name type="scientific">Kordiimonas lipolytica</name>
    <dbReference type="NCBI Taxonomy" id="1662421"/>
    <lineage>
        <taxon>Bacteria</taxon>
        <taxon>Pseudomonadati</taxon>
        <taxon>Pseudomonadota</taxon>
        <taxon>Alphaproteobacteria</taxon>
        <taxon>Kordiimonadales</taxon>
        <taxon>Kordiimonadaceae</taxon>
        <taxon>Kordiimonas</taxon>
    </lineage>
</organism>
<gene>
    <name evidence="2" type="ORF">ACFO5Q_13440</name>
</gene>
<dbReference type="SUPFAM" id="SSF110087">
    <property type="entry name" value="DR1885-like metal-binding protein"/>
    <property type="match status" value="1"/>
</dbReference>
<dbReference type="InterPro" id="IPR058248">
    <property type="entry name" value="Lxx211020-like"/>
</dbReference>
<dbReference type="InterPro" id="IPR007410">
    <property type="entry name" value="LpqE-like"/>
</dbReference>
<dbReference type="PANTHER" id="PTHR36302:SF1">
    <property type="entry name" value="COPPER CHAPERONE PCU(A)C"/>
    <property type="match status" value="1"/>
</dbReference>
<name>A0ABV8UDD1_9PROT</name>
<dbReference type="Proteomes" id="UP001595776">
    <property type="component" value="Unassembled WGS sequence"/>
</dbReference>
<feature type="signal peptide" evidence="1">
    <location>
        <begin position="1"/>
        <end position="20"/>
    </location>
</feature>
<keyword evidence="3" id="KW-1185">Reference proteome</keyword>
<dbReference type="EMBL" id="JBHSCR010000014">
    <property type="protein sequence ID" value="MFC4348851.1"/>
    <property type="molecule type" value="Genomic_DNA"/>
</dbReference>
<feature type="chain" id="PRO_5046752585" evidence="1">
    <location>
        <begin position="21"/>
        <end position="149"/>
    </location>
</feature>
<accession>A0ABV8UDD1</accession>
<evidence type="ECO:0000313" key="3">
    <source>
        <dbReference type="Proteomes" id="UP001595776"/>
    </source>
</evidence>